<dbReference type="Proteomes" id="UP000003711">
    <property type="component" value="Unassembled WGS sequence"/>
</dbReference>
<evidence type="ECO:0000313" key="2">
    <source>
        <dbReference type="Proteomes" id="UP000003711"/>
    </source>
</evidence>
<dbReference type="HOGENOM" id="CLU_3076514_0_0_10"/>
<gene>
    <name evidence="1" type="ORF">BACCELL_03989</name>
</gene>
<dbReference type="EMBL" id="ACCH01000295">
    <property type="protein sequence ID" value="EEF88398.1"/>
    <property type="molecule type" value="Genomic_DNA"/>
</dbReference>
<sequence>MYNKQSFSLKKLKVDNPTLIFCLLALDLRILLQSINQYTPDISMTTCITKNK</sequence>
<reference evidence="1 2" key="1">
    <citation type="submission" date="2008-12" db="EMBL/GenBank/DDBJ databases">
        <authorList>
            <person name="Fulton L."/>
            <person name="Clifton S."/>
            <person name="Fulton B."/>
            <person name="Xu J."/>
            <person name="Minx P."/>
            <person name="Pepin K.H."/>
            <person name="Johnson M."/>
            <person name="Bhonagiri V."/>
            <person name="Nash W.E."/>
            <person name="Mardis E.R."/>
            <person name="Wilson R.K."/>
        </authorList>
    </citation>
    <scope>NUCLEOTIDE SEQUENCE [LARGE SCALE GENOMIC DNA]</scope>
    <source>
        <strain evidence="1 2">DSM 14838</strain>
    </source>
</reference>
<protein>
    <submittedName>
        <fullName evidence="1">Uncharacterized protein</fullName>
    </submittedName>
</protein>
<proteinExistence type="predicted"/>
<reference evidence="1 2" key="2">
    <citation type="submission" date="2009-01" db="EMBL/GenBank/DDBJ databases">
        <title>Draft genome sequence of Bacteroides cellulosilyticus (DSM 14838).</title>
        <authorList>
            <person name="Sudarsanam P."/>
            <person name="Ley R."/>
            <person name="Guruge J."/>
            <person name="Turnbaugh P.J."/>
            <person name="Mahowald M."/>
            <person name="Liep D."/>
            <person name="Gordon J."/>
        </authorList>
    </citation>
    <scope>NUCLEOTIDE SEQUENCE [LARGE SCALE GENOMIC DNA]</scope>
    <source>
        <strain evidence="1 2">DSM 14838</strain>
    </source>
</reference>
<organism evidence="1 2">
    <name type="scientific">Bacteroides cellulosilyticus DSM 14838</name>
    <dbReference type="NCBI Taxonomy" id="537012"/>
    <lineage>
        <taxon>Bacteria</taxon>
        <taxon>Pseudomonadati</taxon>
        <taxon>Bacteroidota</taxon>
        <taxon>Bacteroidia</taxon>
        <taxon>Bacteroidales</taxon>
        <taxon>Bacteroidaceae</taxon>
        <taxon>Bacteroides</taxon>
    </lineage>
</organism>
<accession>E2NI58</accession>
<comment type="caution">
    <text evidence="1">The sequence shown here is derived from an EMBL/GenBank/DDBJ whole genome shotgun (WGS) entry which is preliminary data.</text>
</comment>
<dbReference type="AlphaFoldDB" id="E2NI58"/>
<name>E2NI58_9BACE</name>
<evidence type="ECO:0000313" key="1">
    <source>
        <dbReference type="EMBL" id="EEF88398.1"/>
    </source>
</evidence>